<sequence>MERDWRKTEKGFFNEFEKEMEQMNDLVNRMMQSMGKEPQVYGFSMQVGPDGIPHVERFGNVSPVGKDRDVREPFTSTLTDEKNNEFNITAEMPGINKEDIELNATEKEVIIKADSNARKYYKFIKTPVPVDPDSAAAKYNNGVLEVTLKFKDNSKQDVKSIKIE</sequence>
<dbReference type="InterPro" id="IPR002068">
    <property type="entry name" value="A-crystallin/Hsp20_dom"/>
</dbReference>
<comment type="caution">
    <text evidence="4">The sequence shown here is derived from an EMBL/GenBank/DDBJ whole genome shotgun (WGS) entry which is preliminary data.</text>
</comment>
<dbReference type="EMBL" id="LKCM01000143">
    <property type="protein sequence ID" value="KPQ43449.1"/>
    <property type="molecule type" value="Genomic_DNA"/>
</dbReference>
<proteinExistence type="inferred from homology"/>
<reference evidence="4 5" key="1">
    <citation type="submission" date="2015-09" db="EMBL/GenBank/DDBJ databases">
        <title>A metagenomics-based metabolic model of nitrate-dependent anaerobic oxidation of methane by Methanoperedens-like archaea.</title>
        <authorList>
            <person name="Arshad A."/>
            <person name="Speth D.R."/>
            <person name="De Graaf R.M."/>
            <person name="Op Den Camp H.J."/>
            <person name="Jetten M.S."/>
            <person name="Welte C.U."/>
        </authorList>
    </citation>
    <scope>NUCLEOTIDE SEQUENCE [LARGE SCALE GENOMIC DNA]</scope>
</reference>
<comment type="similarity">
    <text evidence="1 2">Belongs to the small heat shock protein (HSP20) family.</text>
</comment>
<evidence type="ECO:0000256" key="1">
    <source>
        <dbReference type="PROSITE-ProRule" id="PRU00285"/>
    </source>
</evidence>
<evidence type="ECO:0000313" key="5">
    <source>
        <dbReference type="Proteomes" id="UP000050360"/>
    </source>
</evidence>
<evidence type="ECO:0000256" key="2">
    <source>
        <dbReference type="RuleBase" id="RU003616"/>
    </source>
</evidence>
<keyword evidence="4" id="KW-0346">Stress response</keyword>
<dbReference type="PROSITE" id="PS01031">
    <property type="entry name" value="SHSP"/>
    <property type="match status" value="1"/>
</dbReference>
<evidence type="ECO:0000259" key="3">
    <source>
        <dbReference type="PROSITE" id="PS01031"/>
    </source>
</evidence>
<accession>A0A0P7ZFB2</accession>
<dbReference type="Proteomes" id="UP000050360">
    <property type="component" value="Unassembled WGS sequence"/>
</dbReference>
<dbReference type="SUPFAM" id="SSF49764">
    <property type="entry name" value="HSP20-like chaperones"/>
    <property type="match status" value="1"/>
</dbReference>
<dbReference type="CDD" id="cd06464">
    <property type="entry name" value="ACD_sHsps-like"/>
    <property type="match status" value="1"/>
</dbReference>
<feature type="domain" description="SHSP" evidence="3">
    <location>
        <begin position="65"/>
        <end position="164"/>
    </location>
</feature>
<dbReference type="AlphaFoldDB" id="A0A0P7ZFB2"/>
<evidence type="ECO:0000313" key="4">
    <source>
        <dbReference type="EMBL" id="KPQ43449.1"/>
    </source>
</evidence>
<protein>
    <submittedName>
        <fullName evidence="4">Putative heat shock protein</fullName>
    </submittedName>
</protein>
<name>A0A0P7ZFB2_9EURY</name>
<dbReference type="Gene3D" id="2.60.40.790">
    <property type="match status" value="1"/>
</dbReference>
<dbReference type="InterPro" id="IPR008978">
    <property type="entry name" value="HSP20-like_chaperone"/>
</dbReference>
<dbReference type="NCBIfam" id="NF041800">
    <property type="entry name" value="Hsp20"/>
    <property type="match status" value="1"/>
</dbReference>
<organism evidence="4 5">
    <name type="scientific">Candidatus Methanoperedens nitratireducens</name>
    <dbReference type="NCBI Taxonomy" id="1392998"/>
    <lineage>
        <taxon>Archaea</taxon>
        <taxon>Methanobacteriati</taxon>
        <taxon>Methanobacteriota</taxon>
        <taxon>Stenosarchaea group</taxon>
        <taxon>Methanomicrobia</taxon>
        <taxon>Methanosarcinales</taxon>
        <taxon>ANME-2 cluster</taxon>
        <taxon>Candidatus Methanoperedentaceae</taxon>
        <taxon>Candidatus Methanoperedens</taxon>
    </lineage>
</organism>
<gene>
    <name evidence="4" type="ORF">MPEBLZ_01991</name>
</gene>
<dbReference type="Pfam" id="PF00011">
    <property type="entry name" value="HSP20"/>
    <property type="match status" value="1"/>
</dbReference>